<reference evidence="1 2" key="1">
    <citation type="submission" date="2019-05" db="EMBL/GenBank/DDBJ databases">
        <title>Another draft genome of Portunus trituberculatus and its Hox gene families provides insights of decapod evolution.</title>
        <authorList>
            <person name="Jeong J.-H."/>
            <person name="Song I."/>
            <person name="Kim S."/>
            <person name="Choi T."/>
            <person name="Kim D."/>
            <person name="Ryu S."/>
            <person name="Kim W."/>
        </authorList>
    </citation>
    <scope>NUCLEOTIDE SEQUENCE [LARGE SCALE GENOMIC DNA]</scope>
    <source>
        <tissue evidence="1">Muscle</tissue>
    </source>
</reference>
<organism evidence="1 2">
    <name type="scientific">Portunus trituberculatus</name>
    <name type="common">Swimming crab</name>
    <name type="synonym">Neptunus trituberculatus</name>
    <dbReference type="NCBI Taxonomy" id="210409"/>
    <lineage>
        <taxon>Eukaryota</taxon>
        <taxon>Metazoa</taxon>
        <taxon>Ecdysozoa</taxon>
        <taxon>Arthropoda</taxon>
        <taxon>Crustacea</taxon>
        <taxon>Multicrustacea</taxon>
        <taxon>Malacostraca</taxon>
        <taxon>Eumalacostraca</taxon>
        <taxon>Eucarida</taxon>
        <taxon>Decapoda</taxon>
        <taxon>Pleocyemata</taxon>
        <taxon>Brachyura</taxon>
        <taxon>Eubrachyura</taxon>
        <taxon>Portunoidea</taxon>
        <taxon>Portunidae</taxon>
        <taxon>Portuninae</taxon>
        <taxon>Portunus</taxon>
    </lineage>
</organism>
<dbReference type="AlphaFoldDB" id="A0A5B7EWR8"/>
<gene>
    <name evidence="1" type="ORF">E2C01_031103</name>
</gene>
<dbReference type="Proteomes" id="UP000324222">
    <property type="component" value="Unassembled WGS sequence"/>
</dbReference>
<proteinExistence type="predicted"/>
<evidence type="ECO:0000313" key="1">
    <source>
        <dbReference type="EMBL" id="MPC37616.1"/>
    </source>
</evidence>
<accession>A0A5B7EWR8</accession>
<dbReference type="EMBL" id="VSRR010003832">
    <property type="protein sequence ID" value="MPC37616.1"/>
    <property type="molecule type" value="Genomic_DNA"/>
</dbReference>
<evidence type="ECO:0000313" key="2">
    <source>
        <dbReference type="Proteomes" id="UP000324222"/>
    </source>
</evidence>
<protein>
    <submittedName>
        <fullName evidence="1">Uncharacterized protein</fullName>
    </submittedName>
</protein>
<comment type="caution">
    <text evidence="1">The sequence shown here is derived from an EMBL/GenBank/DDBJ whole genome shotgun (WGS) entry which is preliminary data.</text>
</comment>
<sequence>MSPNFKRKTRPIFGEFHIIYKKAFEVQVSFKKPVQTAAGDASPHARHSHCSCTCCFCHNRCYVSDILLGLSTPADGHDFLGLVLQHVEECHVTCGHSTSGKVLVFHQQRILVMKMFLSLSALESEKFPQGPPGELHYECLEEQLKVRRAADNHLNLVHLLTTSSLGQTGAWTWPTPLSSATGVRR</sequence>
<name>A0A5B7EWR8_PORTR</name>
<keyword evidence="2" id="KW-1185">Reference proteome</keyword>